<proteinExistence type="predicted"/>
<organism evidence="1">
    <name type="scientific">viral metagenome</name>
    <dbReference type="NCBI Taxonomy" id="1070528"/>
    <lineage>
        <taxon>unclassified sequences</taxon>
        <taxon>metagenomes</taxon>
        <taxon>organismal metagenomes</taxon>
    </lineage>
</organism>
<dbReference type="EMBL" id="MN738786">
    <property type="protein sequence ID" value="QHT36745.1"/>
    <property type="molecule type" value="Genomic_DNA"/>
</dbReference>
<sequence length="99" mass="11632">MLNILQNQPSPFSLHTRVRHNGMDEKTEQDISEEEARNRVMNVLLSDKRPYVGATYNTEKRTLYIHSDLDETLFQHDKNMGEKGNSVFPKCIFMFRKLS</sequence>
<reference evidence="1" key="1">
    <citation type="journal article" date="2020" name="Nature">
        <title>Giant virus diversity and host interactions through global metagenomics.</title>
        <authorList>
            <person name="Schulz F."/>
            <person name="Roux S."/>
            <person name="Paez-Espino D."/>
            <person name="Jungbluth S."/>
            <person name="Walsh D.A."/>
            <person name="Denef V.J."/>
            <person name="McMahon K.D."/>
            <person name="Konstantinidis K.T."/>
            <person name="Eloe-Fadrosh E.A."/>
            <person name="Kyrpides N.C."/>
            <person name="Woyke T."/>
        </authorList>
    </citation>
    <scope>NUCLEOTIDE SEQUENCE</scope>
    <source>
        <strain evidence="1">GVMAG-S-ERX555967-130</strain>
    </source>
</reference>
<dbReference type="AlphaFoldDB" id="A0A6C0FC42"/>
<evidence type="ECO:0000313" key="1">
    <source>
        <dbReference type="EMBL" id="QHT36745.1"/>
    </source>
</evidence>
<accession>A0A6C0FC42</accession>
<protein>
    <submittedName>
        <fullName evidence="1">Uncharacterized protein</fullName>
    </submittedName>
</protein>
<name>A0A6C0FC42_9ZZZZ</name>